<dbReference type="SUPFAM" id="SSF53187">
    <property type="entry name" value="Zn-dependent exopeptidases"/>
    <property type="match status" value="1"/>
</dbReference>
<dbReference type="InterPro" id="IPR050695">
    <property type="entry name" value="N-acetylmuramoyl_amidase_3"/>
</dbReference>
<evidence type="ECO:0000259" key="4">
    <source>
        <dbReference type="SMART" id="SM00646"/>
    </source>
</evidence>
<keyword evidence="6" id="KW-1185">Reference proteome</keyword>
<feature type="signal peptide" evidence="3">
    <location>
        <begin position="1"/>
        <end position="27"/>
    </location>
</feature>
<name>A0ABP9D2S9_9ACTN</name>
<keyword evidence="1" id="KW-0378">Hydrolase</keyword>
<feature type="chain" id="PRO_5047477336" description="MurNAc-LAA domain-containing protein" evidence="3">
    <location>
        <begin position="28"/>
        <end position="369"/>
    </location>
</feature>
<dbReference type="Gene3D" id="3.40.630.40">
    <property type="entry name" value="Zn-dependent exopeptidases"/>
    <property type="match status" value="1"/>
</dbReference>
<dbReference type="RefSeq" id="WP_242474376.1">
    <property type="nucleotide sequence ID" value="NZ_BAABKQ010000001.1"/>
</dbReference>
<dbReference type="EMBL" id="BAABKQ010000001">
    <property type="protein sequence ID" value="GAA4824316.1"/>
    <property type="molecule type" value="Genomic_DNA"/>
</dbReference>
<evidence type="ECO:0000256" key="3">
    <source>
        <dbReference type="SAM" id="SignalP"/>
    </source>
</evidence>
<dbReference type="Proteomes" id="UP001500839">
    <property type="component" value="Unassembled WGS sequence"/>
</dbReference>
<feature type="compositionally biased region" description="Gly residues" evidence="2">
    <location>
        <begin position="278"/>
        <end position="300"/>
    </location>
</feature>
<keyword evidence="3" id="KW-0732">Signal</keyword>
<protein>
    <recommendedName>
        <fullName evidence="4">MurNAc-LAA domain-containing protein</fullName>
    </recommendedName>
</protein>
<gene>
    <name evidence="5" type="ORF">GCM10023353_36710</name>
</gene>
<evidence type="ECO:0000313" key="5">
    <source>
        <dbReference type="EMBL" id="GAA4824316.1"/>
    </source>
</evidence>
<evidence type="ECO:0000256" key="1">
    <source>
        <dbReference type="ARBA" id="ARBA00022801"/>
    </source>
</evidence>
<sequence length="369" mass="36353">MKRSAFASLLLAGVTAAAFVVPATSAAADDVSGDALAGKTVFLDPGHQESAAGHDMSKQVDDGYGGTKNCQTSGMTALGGTPEYAITYNVAEIVKGALQQLGADVVMSRGATGWGGCITDRADKANESGADVAVSIHADSTSAGTDTTNHGFHMIIPKLDGITDAKAEKAQADGGRAASKIMRDVYRDSGFTPSNYLGRDGLDERGDVAGPALTEVPLVFVEMGNGSNPGDAKVLESADGQAKHAKAIAVGIATYLAGGGAAGAAAEDAVADESGADEPGGGSPEAGGGATGGTADGAGGGVVGGDGGMLDGVLDRVDDVMDLFEQLISVNGIDSLLALINDGNIAKVEGILGTATDLAGPLLAEAGTA</sequence>
<evidence type="ECO:0000256" key="2">
    <source>
        <dbReference type="SAM" id="MobiDB-lite"/>
    </source>
</evidence>
<dbReference type="SMART" id="SM00646">
    <property type="entry name" value="Ami_3"/>
    <property type="match status" value="1"/>
</dbReference>
<comment type="caution">
    <text evidence="5">The sequence shown here is derived from an EMBL/GenBank/DDBJ whole genome shotgun (WGS) entry which is preliminary data.</text>
</comment>
<evidence type="ECO:0000313" key="6">
    <source>
        <dbReference type="Proteomes" id="UP001500839"/>
    </source>
</evidence>
<proteinExistence type="predicted"/>
<accession>A0ABP9D2S9</accession>
<dbReference type="Pfam" id="PF01520">
    <property type="entry name" value="Amidase_3"/>
    <property type="match status" value="1"/>
</dbReference>
<reference evidence="6" key="1">
    <citation type="journal article" date="2019" name="Int. J. Syst. Evol. Microbiol.">
        <title>The Global Catalogue of Microorganisms (GCM) 10K type strain sequencing project: providing services to taxonomists for standard genome sequencing and annotation.</title>
        <authorList>
            <consortium name="The Broad Institute Genomics Platform"/>
            <consortium name="The Broad Institute Genome Sequencing Center for Infectious Disease"/>
            <person name="Wu L."/>
            <person name="Ma J."/>
        </authorList>
    </citation>
    <scope>NUCLEOTIDE SEQUENCE [LARGE SCALE GENOMIC DNA]</scope>
    <source>
        <strain evidence="6">JCM 18542</strain>
    </source>
</reference>
<dbReference type="CDD" id="cd02696">
    <property type="entry name" value="MurNAc-LAA"/>
    <property type="match status" value="1"/>
</dbReference>
<dbReference type="InterPro" id="IPR002508">
    <property type="entry name" value="MurNAc-LAA_cat"/>
</dbReference>
<dbReference type="PANTHER" id="PTHR30404">
    <property type="entry name" value="N-ACETYLMURAMOYL-L-ALANINE AMIDASE"/>
    <property type="match status" value="1"/>
</dbReference>
<feature type="domain" description="MurNAc-LAA" evidence="4">
    <location>
        <begin position="122"/>
        <end position="253"/>
    </location>
</feature>
<dbReference type="PANTHER" id="PTHR30404:SF0">
    <property type="entry name" value="N-ACETYLMURAMOYL-L-ALANINE AMIDASE AMIC"/>
    <property type="match status" value="1"/>
</dbReference>
<feature type="region of interest" description="Disordered" evidence="2">
    <location>
        <begin position="268"/>
        <end position="300"/>
    </location>
</feature>
<organism evidence="5 6">
    <name type="scientific">Tomitella cavernea</name>
    <dbReference type="NCBI Taxonomy" id="1387982"/>
    <lineage>
        <taxon>Bacteria</taxon>
        <taxon>Bacillati</taxon>
        <taxon>Actinomycetota</taxon>
        <taxon>Actinomycetes</taxon>
        <taxon>Mycobacteriales</taxon>
        <taxon>Tomitella</taxon>
    </lineage>
</organism>